<protein>
    <submittedName>
        <fullName evidence="4">Ankyrin repeat domain-containing protein</fullName>
    </submittedName>
</protein>
<feature type="repeat" description="ANK" evidence="3">
    <location>
        <begin position="104"/>
        <end position="136"/>
    </location>
</feature>
<dbReference type="Proteomes" id="UP000501374">
    <property type="component" value="Chromosome"/>
</dbReference>
<reference evidence="5" key="1">
    <citation type="submission" date="2019-02" db="EMBL/GenBank/DDBJ databases">
        <title>Structural and Functional analysis of Lanthipeptide from Bacillus thuringiensis serovar andalousiensis B23193.</title>
        <authorList>
            <person name="Andreeva J.V."/>
            <person name="Grigoreva A."/>
        </authorList>
    </citation>
    <scope>NUCLEOTIDE SEQUENCE [LARGE SCALE GENOMIC DNA]</scope>
    <source>
        <strain evidence="5">B23193</strain>
    </source>
</reference>
<evidence type="ECO:0000313" key="4">
    <source>
        <dbReference type="EMBL" id="QIW19785.1"/>
    </source>
</evidence>
<dbReference type="AlphaFoldDB" id="A0A6H0THG6"/>
<gene>
    <name evidence="4" type="ORF">EVG22_15690</name>
</gene>
<evidence type="ECO:0000256" key="3">
    <source>
        <dbReference type="PROSITE-ProRule" id="PRU00023"/>
    </source>
</evidence>
<dbReference type="PANTHER" id="PTHR24198">
    <property type="entry name" value="ANKYRIN REPEAT AND PROTEIN KINASE DOMAIN-CONTAINING PROTEIN"/>
    <property type="match status" value="1"/>
</dbReference>
<name>A0A6H0THG6_BACTU</name>
<organism evidence="4 5">
    <name type="scientific">Bacillus thuringiensis serovar andalousiensis</name>
    <dbReference type="NCBI Taxonomy" id="257985"/>
    <lineage>
        <taxon>Bacteria</taxon>
        <taxon>Bacillati</taxon>
        <taxon>Bacillota</taxon>
        <taxon>Bacilli</taxon>
        <taxon>Bacillales</taxon>
        <taxon>Bacillaceae</taxon>
        <taxon>Bacillus</taxon>
        <taxon>Bacillus cereus group</taxon>
    </lineage>
</organism>
<evidence type="ECO:0000313" key="5">
    <source>
        <dbReference type="Proteomes" id="UP000501374"/>
    </source>
</evidence>
<evidence type="ECO:0000256" key="2">
    <source>
        <dbReference type="ARBA" id="ARBA00023043"/>
    </source>
</evidence>
<keyword evidence="1" id="KW-0677">Repeat</keyword>
<accession>A0A6H0THG6</accession>
<dbReference type="InterPro" id="IPR002110">
    <property type="entry name" value="Ankyrin_rpt"/>
</dbReference>
<evidence type="ECO:0000256" key="1">
    <source>
        <dbReference type="ARBA" id="ARBA00022737"/>
    </source>
</evidence>
<proteinExistence type="predicted"/>
<dbReference type="SMART" id="SM00248">
    <property type="entry name" value="ANK"/>
    <property type="match status" value="3"/>
</dbReference>
<dbReference type="Pfam" id="PF12796">
    <property type="entry name" value="Ank_2"/>
    <property type="match status" value="1"/>
</dbReference>
<feature type="repeat" description="ANK" evidence="3">
    <location>
        <begin position="41"/>
        <end position="70"/>
    </location>
</feature>
<dbReference type="InterPro" id="IPR036770">
    <property type="entry name" value="Ankyrin_rpt-contain_sf"/>
</dbReference>
<dbReference type="SUPFAM" id="SSF48403">
    <property type="entry name" value="Ankyrin repeat"/>
    <property type="match status" value="1"/>
</dbReference>
<dbReference type="PANTHER" id="PTHR24198:SF165">
    <property type="entry name" value="ANKYRIN REPEAT-CONTAINING PROTEIN-RELATED"/>
    <property type="match status" value="1"/>
</dbReference>
<sequence>MDKIQFAKRIRDSIKSGQLNTLKDLLEREPKMLEYVTPFGTWLHVATAHGQLEIIEYLINSGINIHAKCGTFSTNVLERAATKGHLHIAEYFIKHQVEMDTSEPDRNPLFAAIYSGHFEIVKLLVMNGIDITIKYSGNNMKEMDAYTFAVERGEMEIAEYVKRKLNENIYS</sequence>
<dbReference type="EMBL" id="CP035727">
    <property type="protein sequence ID" value="QIW19785.1"/>
    <property type="molecule type" value="Genomic_DNA"/>
</dbReference>
<dbReference type="PROSITE" id="PS50088">
    <property type="entry name" value="ANK_REPEAT"/>
    <property type="match status" value="2"/>
</dbReference>
<dbReference type="PROSITE" id="PS50297">
    <property type="entry name" value="ANK_REP_REGION"/>
    <property type="match status" value="2"/>
</dbReference>
<dbReference type="RefSeq" id="WP_172554201.1">
    <property type="nucleotide sequence ID" value="NZ_CP035727.2"/>
</dbReference>
<dbReference type="Gene3D" id="1.25.40.20">
    <property type="entry name" value="Ankyrin repeat-containing domain"/>
    <property type="match status" value="1"/>
</dbReference>
<keyword evidence="2 3" id="KW-0040">ANK repeat</keyword>